<proteinExistence type="predicted"/>
<dbReference type="KEGG" id="cci:CC1G_13932"/>
<dbReference type="EMBL" id="AACS02000002">
    <property type="protein sequence ID" value="EFI28398.1"/>
    <property type="molecule type" value="Genomic_DNA"/>
</dbReference>
<dbReference type="AlphaFoldDB" id="D6RKP0"/>
<reference evidence="1 2" key="1">
    <citation type="journal article" date="2010" name="Proc. Natl. Acad. Sci. U.S.A.">
        <title>Insights into evolution of multicellular fungi from the assembled chromosomes of the mushroom Coprinopsis cinerea (Coprinus cinereus).</title>
        <authorList>
            <person name="Stajich J.E."/>
            <person name="Wilke S.K."/>
            <person name="Ahren D."/>
            <person name="Au C.H."/>
            <person name="Birren B.W."/>
            <person name="Borodovsky M."/>
            <person name="Burns C."/>
            <person name="Canback B."/>
            <person name="Casselton L.A."/>
            <person name="Cheng C.K."/>
            <person name="Deng J."/>
            <person name="Dietrich F.S."/>
            <person name="Fargo D.C."/>
            <person name="Farman M.L."/>
            <person name="Gathman A.C."/>
            <person name="Goldberg J."/>
            <person name="Guigo R."/>
            <person name="Hoegger P.J."/>
            <person name="Hooker J.B."/>
            <person name="Huggins A."/>
            <person name="James T.Y."/>
            <person name="Kamada T."/>
            <person name="Kilaru S."/>
            <person name="Kodira C."/>
            <person name="Kues U."/>
            <person name="Kupfer D."/>
            <person name="Kwan H.S."/>
            <person name="Lomsadze A."/>
            <person name="Li W."/>
            <person name="Lilly W.W."/>
            <person name="Ma L.J."/>
            <person name="Mackey A.J."/>
            <person name="Manning G."/>
            <person name="Martin F."/>
            <person name="Muraguchi H."/>
            <person name="Natvig D.O."/>
            <person name="Palmerini H."/>
            <person name="Ramesh M.A."/>
            <person name="Rehmeyer C.J."/>
            <person name="Roe B.A."/>
            <person name="Shenoy N."/>
            <person name="Stanke M."/>
            <person name="Ter-Hovhannisyan V."/>
            <person name="Tunlid A."/>
            <person name="Velagapudi R."/>
            <person name="Vision T.J."/>
            <person name="Zeng Q."/>
            <person name="Zolan M.E."/>
            <person name="Pukkila P.J."/>
        </authorList>
    </citation>
    <scope>NUCLEOTIDE SEQUENCE [LARGE SCALE GENOMIC DNA]</scope>
    <source>
        <strain evidence="2">Okayama-7 / 130 / ATCC MYA-4618 / FGSC 9003</strain>
    </source>
</reference>
<gene>
    <name evidence="1" type="ORF">CC1G_13932</name>
</gene>
<evidence type="ECO:0000313" key="2">
    <source>
        <dbReference type="Proteomes" id="UP000001861"/>
    </source>
</evidence>
<comment type="caution">
    <text evidence="1">The sequence shown here is derived from an EMBL/GenBank/DDBJ whole genome shotgun (WGS) entry which is preliminary data.</text>
</comment>
<dbReference type="InParanoid" id="D6RKP0"/>
<protein>
    <submittedName>
        <fullName evidence="1">Uncharacterized protein</fullName>
    </submittedName>
</protein>
<dbReference type="RefSeq" id="XP_002911892.1">
    <property type="nucleotide sequence ID" value="XM_002911846.1"/>
</dbReference>
<keyword evidence="2" id="KW-1185">Reference proteome</keyword>
<evidence type="ECO:0000313" key="1">
    <source>
        <dbReference type="EMBL" id="EFI28398.1"/>
    </source>
</evidence>
<sequence>MQYQGEQSPALQVQFWNLNRSDGSLSRLGLRWRVLALAYPSLCRDSSTEITWIRYHSPVNHHRAKRLHKLPVLGFRQEQNAEEAYATHWILKRGMVLSNSNA</sequence>
<dbReference type="VEuPathDB" id="FungiDB:CC1G_13932"/>
<dbReference type="GeneID" id="9378885"/>
<dbReference type="HOGENOM" id="CLU_2277341_0_0_1"/>
<organism evidence="1 2">
    <name type="scientific">Coprinopsis cinerea (strain Okayama-7 / 130 / ATCC MYA-4618 / FGSC 9003)</name>
    <name type="common">Inky cap fungus</name>
    <name type="synonym">Hormographiella aspergillata</name>
    <dbReference type="NCBI Taxonomy" id="240176"/>
    <lineage>
        <taxon>Eukaryota</taxon>
        <taxon>Fungi</taxon>
        <taxon>Dikarya</taxon>
        <taxon>Basidiomycota</taxon>
        <taxon>Agaricomycotina</taxon>
        <taxon>Agaricomycetes</taxon>
        <taxon>Agaricomycetidae</taxon>
        <taxon>Agaricales</taxon>
        <taxon>Agaricineae</taxon>
        <taxon>Psathyrellaceae</taxon>
        <taxon>Coprinopsis</taxon>
    </lineage>
</organism>
<accession>D6RKP0</accession>
<name>D6RKP0_COPC7</name>
<dbReference type="Proteomes" id="UP000001861">
    <property type="component" value="Unassembled WGS sequence"/>
</dbReference>